<organism evidence="1">
    <name type="scientific">bioreactor metagenome</name>
    <dbReference type="NCBI Taxonomy" id="1076179"/>
    <lineage>
        <taxon>unclassified sequences</taxon>
        <taxon>metagenomes</taxon>
        <taxon>ecological metagenomes</taxon>
    </lineage>
</organism>
<gene>
    <name evidence="1" type="ORF">SDC9_203846</name>
</gene>
<dbReference type="EMBL" id="VSSQ01126194">
    <property type="protein sequence ID" value="MPN56160.1"/>
    <property type="molecule type" value="Genomic_DNA"/>
</dbReference>
<evidence type="ECO:0000313" key="1">
    <source>
        <dbReference type="EMBL" id="MPN56160.1"/>
    </source>
</evidence>
<reference evidence="1" key="1">
    <citation type="submission" date="2019-08" db="EMBL/GenBank/DDBJ databases">
        <authorList>
            <person name="Kucharzyk K."/>
            <person name="Murdoch R.W."/>
            <person name="Higgins S."/>
            <person name="Loffler F."/>
        </authorList>
    </citation>
    <scope>NUCLEOTIDE SEQUENCE</scope>
</reference>
<protein>
    <submittedName>
        <fullName evidence="1">Uncharacterized protein</fullName>
    </submittedName>
</protein>
<dbReference type="AlphaFoldDB" id="A0A645IZ36"/>
<name>A0A645IZ36_9ZZZZ</name>
<proteinExistence type="predicted"/>
<sequence>MKAVSFEFLSGDTTFMGIKKVAYATLLMPTGTVPKQDAQIRALILQAAL</sequence>
<comment type="caution">
    <text evidence="1">The sequence shown here is derived from an EMBL/GenBank/DDBJ whole genome shotgun (WGS) entry which is preliminary data.</text>
</comment>
<accession>A0A645IZ36</accession>